<evidence type="ECO:0000256" key="15">
    <source>
        <dbReference type="SAM" id="Phobius"/>
    </source>
</evidence>
<dbReference type="PANTHER" id="PTHR45528:SF1">
    <property type="entry name" value="SENSOR HISTIDINE KINASE CPXA"/>
    <property type="match status" value="1"/>
</dbReference>
<keyword evidence="9" id="KW-0418">Kinase</keyword>
<evidence type="ECO:0000256" key="10">
    <source>
        <dbReference type="ARBA" id="ARBA00022840"/>
    </source>
</evidence>
<dbReference type="PATRIC" id="fig|1111454.3.peg.1477"/>
<dbReference type="CDD" id="cd06225">
    <property type="entry name" value="HAMP"/>
    <property type="match status" value="1"/>
</dbReference>
<dbReference type="InterPro" id="IPR036097">
    <property type="entry name" value="HisK_dim/P_sf"/>
</dbReference>
<dbReference type="Gene3D" id="1.10.287.130">
    <property type="match status" value="1"/>
</dbReference>
<evidence type="ECO:0000256" key="12">
    <source>
        <dbReference type="ARBA" id="ARBA00023012"/>
    </source>
</evidence>
<dbReference type="InterPro" id="IPR004358">
    <property type="entry name" value="Sig_transdc_His_kin-like_C"/>
</dbReference>
<dbReference type="InterPro" id="IPR005467">
    <property type="entry name" value="His_kinase_dom"/>
</dbReference>
<evidence type="ECO:0000259" key="17">
    <source>
        <dbReference type="PROSITE" id="PS50885"/>
    </source>
</evidence>
<keyword evidence="11 15" id="KW-1133">Transmembrane helix</keyword>
<dbReference type="STRING" id="1111454.HMPREF1250_1812"/>
<evidence type="ECO:0000256" key="8">
    <source>
        <dbReference type="ARBA" id="ARBA00022741"/>
    </source>
</evidence>
<evidence type="ECO:0000256" key="3">
    <source>
        <dbReference type="ARBA" id="ARBA00012438"/>
    </source>
</evidence>
<sequence>MGNNERLSFRLAVMIFFLFAAVIALLVMIVNLQMEAHFSEYVYTEADGLTVAVKGIDEEAYIASVHKFLFWIGFVMVILGSTVSYFVIRHLTRPVSELTAAVRELQEGHLGKTVPVRRHDEIGVLAAAFNDMSRRLYENDQQRRRLFAGMAHELRTPMAILQGNLEGMLDDVVPLDKETVLSLEDEVVRMRRLVQDLRDLSLAENHELLLHKEETDINNLLSRAVNMLQPMLDEKRLRIEVHLAADLPPVNVDADRFNQVVYNLLNNAVRYTETGKTISVTTALNNQNYLVLTIADEGKGIAETDLPHIFEYFYRGEKSRNRGSGGSGIGLALAKQYVLCHDGTIDVASRVSEGTTVTVRIPIGES</sequence>
<dbReference type="InterPro" id="IPR003660">
    <property type="entry name" value="HAMP_dom"/>
</dbReference>
<dbReference type="Gene3D" id="6.10.340.10">
    <property type="match status" value="1"/>
</dbReference>
<evidence type="ECO:0000256" key="14">
    <source>
        <dbReference type="SAM" id="Coils"/>
    </source>
</evidence>
<keyword evidence="13 15" id="KW-0472">Membrane</keyword>
<organism evidence="18 19">
    <name type="scientific">Megasphaera vaginalis</name>
    <name type="common">ex Srinivasan et al. 2021</name>
    <dbReference type="NCBI Taxonomy" id="1111454"/>
    <lineage>
        <taxon>Bacteria</taxon>
        <taxon>Bacillati</taxon>
        <taxon>Bacillota</taxon>
        <taxon>Negativicutes</taxon>
        <taxon>Veillonellales</taxon>
        <taxon>Veillonellaceae</taxon>
        <taxon>Megasphaera</taxon>
    </lineage>
</organism>
<dbReference type="eggNOG" id="COG5002">
    <property type="taxonomic scope" value="Bacteria"/>
</dbReference>
<dbReference type="PROSITE" id="PS50109">
    <property type="entry name" value="HIS_KIN"/>
    <property type="match status" value="1"/>
</dbReference>
<keyword evidence="7 15" id="KW-0812">Transmembrane</keyword>
<keyword evidence="8" id="KW-0547">Nucleotide-binding</keyword>
<dbReference type="GO" id="GO:0000155">
    <property type="term" value="F:phosphorelay sensor kinase activity"/>
    <property type="evidence" value="ECO:0007669"/>
    <property type="project" value="InterPro"/>
</dbReference>
<dbReference type="GO" id="GO:0005886">
    <property type="term" value="C:plasma membrane"/>
    <property type="evidence" value="ECO:0007669"/>
    <property type="project" value="UniProtKB-SubCell"/>
</dbReference>
<dbReference type="EC" id="2.7.13.3" evidence="3"/>
<dbReference type="PROSITE" id="PS50885">
    <property type="entry name" value="HAMP"/>
    <property type="match status" value="1"/>
</dbReference>
<dbReference type="Gene3D" id="3.30.565.10">
    <property type="entry name" value="Histidine kinase-like ATPase, C-terminal domain"/>
    <property type="match status" value="1"/>
</dbReference>
<dbReference type="AlphaFoldDB" id="U7UJU0"/>
<dbReference type="FunFam" id="3.30.565.10:FF:000006">
    <property type="entry name" value="Sensor histidine kinase WalK"/>
    <property type="match status" value="1"/>
</dbReference>
<feature type="domain" description="HAMP" evidence="17">
    <location>
        <begin position="89"/>
        <end position="141"/>
    </location>
</feature>
<evidence type="ECO:0000256" key="4">
    <source>
        <dbReference type="ARBA" id="ARBA00022475"/>
    </source>
</evidence>
<dbReference type="InterPro" id="IPR050398">
    <property type="entry name" value="HssS/ArlS-like"/>
</dbReference>
<name>U7UJU0_9FIRM</name>
<accession>U7UJU0</accession>
<dbReference type="SMART" id="SM00387">
    <property type="entry name" value="HATPase_c"/>
    <property type="match status" value="1"/>
</dbReference>
<feature type="transmembrane region" description="Helical" evidence="15">
    <location>
        <begin position="68"/>
        <end position="88"/>
    </location>
</feature>
<dbReference type="PANTHER" id="PTHR45528">
    <property type="entry name" value="SENSOR HISTIDINE KINASE CPXA"/>
    <property type="match status" value="1"/>
</dbReference>
<dbReference type="CDD" id="cd00075">
    <property type="entry name" value="HATPase"/>
    <property type="match status" value="1"/>
</dbReference>
<evidence type="ECO:0000256" key="5">
    <source>
        <dbReference type="ARBA" id="ARBA00022553"/>
    </source>
</evidence>
<feature type="coiled-coil region" evidence="14">
    <location>
        <begin position="180"/>
        <end position="223"/>
    </location>
</feature>
<evidence type="ECO:0000256" key="1">
    <source>
        <dbReference type="ARBA" id="ARBA00000085"/>
    </source>
</evidence>
<evidence type="ECO:0000256" key="6">
    <source>
        <dbReference type="ARBA" id="ARBA00022679"/>
    </source>
</evidence>
<reference evidence="18 19" key="1">
    <citation type="submission" date="2013-09" db="EMBL/GenBank/DDBJ databases">
        <authorList>
            <person name="Durkin A.S."/>
            <person name="Haft D.R."/>
            <person name="McCorrison J."/>
            <person name="Torralba M."/>
            <person name="Gillis M."/>
            <person name="Haft D.H."/>
            <person name="Methe B."/>
            <person name="Sutton G."/>
            <person name="Nelson K.E."/>
        </authorList>
    </citation>
    <scope>NUCLEOTIDE SEQUENCE [LARGE SCALE GENOMIC DNA]</scope>
    <source>
        <strain evidence="18 19">BV3C16-1</strain>
    </source>
</reference>
<feature type="transmembrane region" description="Helical" evidence="15">
    <location>
        <begin position="7"/>
        <end position="30"/>
    </location>
</feature>
<keyword evidence="10" id="KW-0067">ATP-binding</keyword>
<dbReference type="InterPro" id="IPR036890">
    <property type="entry name" value="HATPase_C_sf"/>
</dbReference>
<evidence type="ECO:0000256" key="2">
    <source>
        <dbReference type="ARBA" id="ARBA00004651"/>
    </source>
</evidence>
<evidence type="ECO:0000256" key="11">
    <source>
        <dbReference type="ARBA" id="ARBA00022989"/>
    </source>
</evidence>
<dbReference type="SMART" id="SM00304">
    <property type="entry name" value="HAMP"/>
    <property type="match status" value="1"/>
</dbReference>
<keyword evidence="6" id="KW-0808">Transferase</keyword>
<keyword evidence="12" id="KW-0902">Two-component regulatory system</keyword>
<evidence type="ECO:0000256" key="13">
    <source>
        <dbReference type="ARBA" id="ARBA00023136"/>
    </source>
</evidence>
<dbReference type="SMART" id="SM00388">
    <property type="entry name" value="HisKA"/>
    <property type="match status" value="1"/>
</dbReference>
<dbReference type="InterPro" id="IPR003594">
    <property type="entry name" value="HATPase_dom"/>
</dbReference>
<dbReference type="SUPFAM" id="SSF47384">
    <property type="entry name" value="Homodimeric domain of signal transducing histidine kinase"/>
    <property type="match status" value="1"/>
</dbReference>
<dbReference type="SUPFAM" id="SSF158472">
    <property type="entry name" value="HAMP domain-like"/>
    <property type="match status" value="1"/>
</dbReference>
<keyword evidence="5" id="KW-0597">Phosphoprotein</keyword>
<evidence type="ECO:0000256" key="7">
    <source>
        <dbReference type="ARBA" id="ARBA00022692"/>
    </source>
</evidence>
<comment type="subcellular location">
    <subcellularLocation>
        <location evidence="2">Cell membrane</location>
        <topology evidence="2">Multi-pass membrane protein</topology>
    </subcellularLocation>
</comment>
<comment type="caution">
    <text evidence="18">The sequence shown here is derived from an EMBL/GenBank/DDBJ whole genome shotgun (WGS) entry which is preliminary data.</text>
</comment>
<dbReference type="InterPro" id="IPR003661">
    <property type="entry name" value="HisK_dim/P_dom"/>
</dbReference>
<protein>
    <recommendedName>
        <fullName evidence="3">histidine kinase</fullName>
        <ecNumber evidence="3">2.7.13.3</ecNumber>
    </recommendedName>
</protein>
<dbReference type="SUPFAM" id="SSF55874">
    <property type="entry name" value="ATPase domain of HSP90 chaperone/DNA topoisomerase II/histidine kinase"/>
    <property type="match status" value="1"/>
</dbReference>
<dbReference type="Proteomes" id="UP000017090">
    <property type="component" value="Unassembled WGS sequence"/>
</dbReference>
<dbReference type="RefSeq" id="WP_023054027.1">
    <property type="nucleotide sequence ID" value="NZ_AWXA01000041.1"/>
</dbReference>
<gene>
    <name evidence="18" type="ORF">HMPREF1250_1812</name>
</gene>
<feature type="domain" description="Histidine kinase" evidence="16">
    <location>
        <begin position="149"/>
        <end position="365"/>
    </location>
</feature>
<dbReference type="GO" id="GO:0005524">
    <property type="term" value="F:ATP binding"/>
    <property type="evidence" value="ECO:0007669"/>
    <property type="project" value="UniProtKB-KW"/>
</dbReference>
<dbReference type="Pfam" id="PF00512">
    <property type="entry name" value="HisKA"/>
    <property type="match status" value="1"/>
</dbReference>
<evidence type="ECO:0000313" key="19">
    <source>
        <dbReference type="Proteomes" id="UP000017090"/>
    </source>
</evidence>
<dbReference type="Pfam" id="PF02518">
    <property type="entry name" value="HATPase_c"/>
    <property type="match status" value="1"/>
</dbReference>
<keyword evidence="4" id="KW-1003">Cell membrane</keyword>
<dbReference type="OrthoDB" id="335833at2"/>
<evidence type="ECO:0000259" key="16">
    <source>
        <dbReference type="PROSITE" id="PS50109"/>
    </source>
</evidence>
<dbReference type="Pfam" id="PF00672">
    <property type="entry name" value="HAMP"/>
    <property type="match status" value="1"/>
</dbReference>
<comment type="catalytic activity">
    <reaction evidence="1">
        <text>ATP + protein L-histidine = ADP + protein N-phospho-L-histidine.</text>
        <dbReference type="EC" id="2.7.13.3"/>
    </reaction>
</comment>
<keyword evidence="14" id="KW-0175">Coiled coil</keyword>
<evidence type="ECO:0000256" key="9">
    <source>
        <dbReference type="ARBA" id="ARBA00022777"/>
    </source>
</evidence>
<evidence type="ECO:0000313" key="18">
    <source>
        <dbReference type="EMBL" id="ERT58728.1"/>
    </source>
</evidence>
<keyword evidence="19" id="KW-1185">Reference proteome</keyword>
<proteinExistence type="predicted"/>
<dbReference type="CDD" id="cd00082">
    <property type="entry name" value="HisKA"/>
    <property type="match status" value="1"/>
</dbReference>
<dbReference type="EMBL" id="AWXA01000041">
    <property type="protein sequence ID" value="ERT58728.1"/>
    <property type="molecule type" value="Genomic_DNA"/>
</dbReference>
<dbReference type="PRINTS" id="PR00344">
    <property type="entry name" value="BCTRLSENSOR"/>
</dbReference>